<evidence type="ECO:0000256" key="15">
    <source>
        <dbReference type="SAM" id="MobiDB-lite"/>
    </source>
</evidence>
<dbReference type="EC" id="2.4.1.12" evidence="14"/>
<comment type="subcellular location">
    <subcellularLocation>
        <location evidence="2 14">Cell membrane</location>
        <topology evidence="2 14">Multi-pass membrane protein</topology>
    </subcellularLocation>
</comment>
<dbReference type="Proteomes" id="UP000823674">
    <property type="component" value="Chromosome A02"/>
</dbReference>
<keyword evidence="18" id="KW-1185">Reference proteome</keyword>
<keyword evidence="8" id="KW-0812">Transmembrane</keyword>
<dbReference type="Gene3D" id="3.30.40.10">
    <property type="entry name" value="Zinc/RING finger domain, C3HC4 (zinc finger)"/>
    <property type="match status" value="1"/>
</dbReference>
<comment type="catalytic activity">
    <reaction evidence="13 14">
        <text>[(1-&gt;4)-beta-D-glucosyl](n) + UDP-alpha-D-glucose = [(1-&gt;4)-beta-D-glucosyl](n+1) + UDP + H(+)</text>
        <dbReference type="Rhea" id="RHEA:19929"/>
        <dbReference type="Rhea" id="RHEA-COMP:10033"/>
        <dbReference type="Rhea" id="RHEA-COMP:10034"/>
        <dbReference type="ChEBI" id="CHEBI:15378"/>
        <dbReference type="ChEBI" id="CHEBI:18246"/>
        <dbReference type="ChEBI" id="CHEBI:58223"/>
        <dbReference type="ChEBI" id="CHEBI:58885"/>
        <dbReference type="EC" id="2.4.1.12"/>
    </reaction>
</comment>
<dbReference type="SUPFAM" id="SSF57850">
    <property type="entry name" value="RING/U-box"/>
    <property type="match status" value="1"/>
</dbReference>
<dbReference type="Pfam" id="PF03552">
    <property type="entry name" value="Cellulose_synt"/>
    <property type="match status" value="1"/>
</dbReference>
<dbReference type="Pfam" id="PF14569">
    <property type="entry name" value="zf-UDP"/>
    <property type="match status" value="1"/>
</dbReference>
<keyword evidence="9 14" id="KW-0135">Cellulose biosynthesis</keyword>
<proteinExistence type="inferred from homology"/>
<dbReference type="InterPro" id="IPR005150">
    <property type="entry name" value="Cellulose_synth"/>
</dbReference>
<comment type="similarity">
    <text evidence="4 14">Belongs to the glycosyltransferase 2 family. Plant cellulose synthase subfamily.</text>
</comment>
<evidence type="ECO:0000256" key="2">
    <source>
        <dbReference type="ARBA" id="ARBA00004651"/>
    </source>
</evidence>
<gene>
    <name evidence="17" type="primary">A02p040670.1_BraROA</name>
    <name evidence="17" type="ORF">IGI04_007484</name>
</gene>
<keyword evidence="10" id="KW-1133">Transmembrane helix</keyword>
<evidence type="ECO:0000313" key="18">
    <source>
        <dbReference type="Proteomes" id="UP000823674"/>
    </source>
</evidence>
<sequence length="237" mass="26957">MQHRHSSSSKICRICSYEVKDGDNGQTFVACHVCAFPVCKPCYEYERRNGENCCPQCNTPYKPNKGSPRISGDEDEENNGRVDSDGELDIKNRKDASSIHQNFAYGSENGDYNSKQQCRTALVSSNDVKMAEPFFPPEVCWGKRSTTEAIFYLEDIEEGLEGYDEHDKSSQKNFEKRFGMSPVFIAWTLMEKRVLPEATNTSSLIKEAIYVISCGYEEKTEWGQRDRMDLGSVTEDL</sequence>
<organism evidence="17 18">
    <name type="scientific">Brassica rapa subsp. trilocularis</name>
    <dbReference type="NCBI Taxonomy" id="1813537"/>
    <lineage>
        <taxon>Eukaryota</taxon>
        <taxon>Viridiplantae</taxon>
        <taxon>Streptophyta</taxon>
        <taxon>Embryophyta</taxon>
        <taxon>Tracheophyta</taxon>
        <taxon>Spermatophyta</taxon>
        <taxon>Magnoliopsida</taxon>
        <taxon>eudicotyledons</taxon>
        <taxon>Gunneridae</taxon>
        <taxon>Pentapetalae</taxon>
        <taxon>rosids</taxon>
        <taxon>malvids</taxon>
        <taxon>Brassicales</taxon>
        <taxon>Brassicaceae</taxon>
        <taxon>Brassiceae</taxon>
        <taxon>Brassica</taxon>
    </lineage>
</organism>
<feature type="compositionally biased region" description="Basic and acidic residues" evidence="15">
    <location>
        <begin position="78"/>
        <end position="93"/>
    </location>
</feature>
<evidence type="ECO:0000313" key="17">
    <source>
        <dbReference type="EMBL" id="KAG5411165.1"/>
    </source>
</evidence>
<keyword evidence="11" id="KW-0472">Membrane</keyword>
<comment type="cofactor">
    <cofactor evidence="14">
        <name>Zn(2+)</name>
        <dbReference type="ChEBI" id="CHEBI:29105"/>
    </cofactor>
    <text evidence="14">Binds 2 Zn(2+) ions per subunit.</text>
</comment>
<comment type="caution">
    <text evidence="17">The sequence shown here is derived from an EMBL/GenBank/DDBJ whole genome shotgun (WGS) entry which is preliminary data.</text>
</comment>
<comment type="pathway">
    <text evidence="3 14">Glycan metabolism; plant cellulose biosynthesis.</text>
</comment>
<evidence type="ECO:0000256" key="6">
    <source>
        <dbReference type="ARBA" id="ARBA00022676"/>
    </source>
</evidence>
<feature type="region of interest" description="Disordered" evidence="15">
    <location>
        <begin position="65"/>
        <end position="93"/>
    </location>
</feature>
<keyword evidence="14" id="KW-0863">Zinc-finger</keyword>
<evidence type="ECO:0000256" key="10">
    <source>
        <dbReference type="ARBA" id="ARBA00022989"/>
    </source>
</evidence>
<keyword evidence="14" id="KW-0479">Metal-binding</keyword>
<reference evidence="17 18" key="1">
    <citation type="submission" date="2021-03" db="EMBL/GenBank/DDBJ databases">
        <authorList>
            <person name="King G.J."/>
            <person name="Bancroft I."/>
            <person name="Baten A."/>
            <person name="Bloomfield J."/>
            <person name="Borpatragohain P."/>
            <person name="He Z."/>
            <person name="Irish N."/>
            <person name="Irwin J."/>
            <person name="Liu K."/>
            <person name="Mauleon R.P."/>
            <person name="Moore J."/>
            <person name="Morris R."/>
            <person name="Ostergaard L."/>
            <person name="Wang B."/>
            <person name="Wells R."/>
        </authorList>
    </citation>
    <scope>NUCLEOTIDE SEQUENCE [LARGE SCALE GENOMIC DNA]</scope>
    <source>
        <strain evidence="17">R-o-18</strain>
        <tissue evidence="17">Leaf</tissue>
    </source>
</reference>
<dbReference type="EMBL" id="JADBGQ010000002">
    <property type="protein sequence ID" value="KAG5411165.1"/>
    <property type="molecule type" value="Genomic_DNA"/>
</dbReference>
<evidence type="ECO:0000256" key="11">
    <source>
        <dbReference type="ARBA" id="ARBA00023136"/>
    </source>
</evidence>
<evidence type="ECO:0000256" key="3">
    <source>
        <dbReference type="ARBA" id="ARBA00004768"/>
    </source>
</evidence>
<evidence type="ECO:0000256" key="13">
    <source>
        <dbReference type="ARBA" id="ARBA00048682"/>
    </source>
</evidence>
<evidence type="ECO:0000256" key="9">
    <source>
        <dbReference type="ARBA" id="ARBA00022916"/>
    </source>
</evidence>
<evidence type="ECO:0000256" key="1">
    <source>
        <dbReference type="ARBA" id="ARBA00001936"/>
    </source>
</evidence>
<dbReference type="InterPro" id="IPR027934">
    <property type="entry name" value="CES_Znf_RING"/>
</dbReference>
<keyword evidence="12" id="KW-0464">Manganese</keyword>
<evidence type="ECO:0000256" key="8">
    <source>
        <dbReference type="ARBA" id="ARBA00022692"/>
    </source>
</evidence>
<keyword evidence="14" id="KW-0961">Cell wall biogenesis/degradation</keyword>
<evidence type="ECO:0000256" key="4">
    <source>
        <dbReference type="ARBA" id="ARBA00007548"/>
    </source>
</evidence>
<evidence type="ECO:0000256" key="7">
    <source>
        <dbReference type="ARBA" id="ARBA00022679"/>
    </source>
</evidence>
<feature type="domain" description="Cellulose synthase RING-type zinc finger" evidence="16">
    <location>
        <begin position="6"/>
        <end position="78"/>
    </location>
</feature>
<evidence type="ECO:0000256" key="12">
    <source>
        <dbReference type="ARBA" id="ARBA00023211"/>
    </source>
</evidence>
<keyword evidence="5 14" id="KW-1003">Cell membrane</keyword>
<protein>
    <recommendedName>
        <fullName evidence="14">Cellulose synthase</fullName>
        <ecNumber evidence="14">2.4.1.12</ecNumber>
    </recommendedName>
</protein>
<name>A0ABQ7NK14_BRACM</name>
<evidence type="ECO:0000256" key="14">
    <source>
        <dbReference type="RuleBase" id="RU361116"/>
    </source>
</evidence>
<evidence type="ECO:0000256" key="5">
    <source>
        <dbReference type="ARBA" id="ARBA00022475"/>
    </source>
</evidence>
<keyword evidence="7 14" id="KW-0808">Transferase</keyword>
<dbReference type="InterPro" id="IPR013083">
    <property type="entry name" value="Znf_RING/FYVE/PHD"/>
</dbReference>
<evidence type="ECO:0000259" key="16">
    <source>
        <dbReference type="Pfam" id="PF14569"/>
    </source>
</evidence>
<comment type="cofactor">
    <cofactor evidence="1">
        <name>Mn(2+)</name>
        <dbReference type="ChEBI" id="CHEBI:29035"/>
    </cofactor>
</comment>
<keyword evidence="6 14" id="KW-0328">Glycosyltransferase</keyword>
<keyword evidence="14" id="KW-0862">Zinc</keyword>
<accession>A0ABQ7NK14</accession>